<accession>A0A4V3XGR9</accession>
<protein>
    <submittedName>
        <fullName evidence="2">Uncharacterized protein</fullName>
    </submittedName>
</protein>
<dbReference type="AlphaFoldDB" id="A0A4V3XGR9"/>
<keyword evidence="3" id="KW-1185">Reference proteome</keyword>
<dbReference type="Proteomes" id="UP000308730">
    <property type="component" value="Unassembled WGS sequence"/>
</dbReference>
<organism evidence="2 3">
    <name type="scientific">Antrodiella citrinella</name>
    <dbReference type="NCBI Taxonomy" id="2447956"/>
    <lineage>
        <taxon>Eukaryota</taxon>
        <taxon>Fungi</taxon>
        <taxon>Dikarya</taxon>
        <taxon>Basidiomycota</taxon>
        <taxon>Agaricomycotina</taxon>
        <taxon>Agaricomycetes</taxon>
        <taxon>Polyporales</taxon>
        <taxon>Steccherinaceae</taxon>
        <taxon>Antrodiella</taxon>
    </lineage>
</organism>
<sequence>MDLDNIDTFTCSAGHTFMFMLLTTGCLTILRRPLLNLVVVGVAESVRVEPVNARVRNNVDQGSDAASELVAGGVASKGNSDGAISAQQENAEQTRPKSPIDETGTAETAVPTSNEIEDAVGGVGQTMDAEGEVTHASFNENVYWDSEGMGANQTIHQRKAVMRAAGYSNHFMKGFARD</sequence>
<gene>
    <name evidence="2" type="ORF">EUX98_g8190</name>
</gene>
<evidence type="ECO:0000313" key="3">
    <source>
        <dbReference type="Proteomes" id="UP000308730"/>
    </source>
</evidence>
<reference evidence="2 3" key="1">
    <citation type="submission" date="2019-02" db="EMBL/GenBank/DDBJ databases">
        <title>Genome sequencing of the rare red list fungi Antrodiella citrinella (Flaviporus citrinellus).</title>
        <authorList>
            <person name="Buettner E."/>
            <person name="Kellner H."/>
        </authorList>
    </citation>
    <scope>NUCLEOTIDE SEQUENCE [LARGE SCALE GENOMIC DNA]</scope>
    <source>
        <strain evidence="2 3">DSM 108506</strain>
    </source>
</reference>
<name>A0A4V3XGR9_9APHY</name>
<feature type="region of interest" description="Disordered" evidence="1">
    <location>
        <begin position="76"/>
        <end position="110"/>
    </location>
</feature>
<evidence type="ECO:0000256" key="1">
    <source>
        <dbReference type="SAM" id="MobiDB-lite"/>
    </source>
</evidence>
<evidence type="ECO:0000313" key="2">
    <source>
        <dbReference type="EMBL" id="THH22503.1"/>
    </source>
</evidence>
<comment type="caution">
    <text evidence="2">The sequence shown here is derived from an EMBL/GenBank/DDBJ whole genome shotgun (WGS) entry which is preliminary data.</text>
</comment>
<dbReference type="EMBL" id="SGPM01000414">
    <property type="protein sequence ID" value="THH22503.1"/>
    <property type="molecule type" value="Genomic_DNA"/>
</dbReference>
<proteinExistence type="predicted"/>